<dbReference type="EMBL" id="FNSQ01000005">
    <property type="protein sequence ID" value="SEC10946.1"/>
    <property type="molecule type" value="Genomic_DNA"/>
</dbReference>
<feature type="region of interest" description="Disordered" evidence="1">
    <location>
        <begin position="1"/>
        <end position="60"/>
    </location>
</feature>
<sequence length="60" mass="6200">MSDPQAAPDENAEIDATGVDADFVTNDPDPEVDPATPGESQKAPGDNADHPDELEVGDLP</sequence>
<dbReference type="AlphaFoldDB" id="A0A1H4PU85"/>
<name>A0A1H4PU85_9MICO</name>
<dbReference type="RefSeq" id="WP_060927498.1">
    <property type="nucleotide sequence ID" value="NZ_FNSQ01000005.1"/>
</dbReference>
<accession>A0A1H4PU85</accession>
<dbReference type="OrthoDB" id="5074783at2"/>
<evidence type="ECO:0000313" key="2">
    <source>
        <dbReference type="EMBL" id="SEC10946.1"/>
    </source>
</evidence>
<keyword evidence="3" id="KW-1185">Reference proteome</keyword>
<evidence type="ECO:0000256" key="1">
    <source>
        <dbReference type="SAM" id="MobiDB-lite"/>
    </source>
</evidence>
<gene>
    <name evidence="2" type="ORF">SAMN04489807_2902</name>
</gene>
<evidence type="ECO:0000313" key="3">
    <source>
        <dbReference type="Proteomes" id="UP000183750"/>
    </source>
</evidence>
<reference evidence="3" key="1">
    <citation type="submission" date="2016-10" db="EMBL/GenBank/DDBJ databases">
        <authorList>
            <person name="Varghese N."/>
            <person name="Submissions S."/>
        </authorList>
    </citation>
    <scope>NUCLEOTIDE SEQUENCE [LARGE SCALE GENOMIC DNA]</scope>
    <source>
        <strain evidence="3">DSM 16089</strain>
    </source>
</reference>
<protein>
    <submittedName>
        <fullName evidence="2">Uncharacterized protein</fullName>
    </submittedName>
</protein>
<proteinExistence type="predicted"/>
<organism evidence="2 3">
    <name type="scientific">Microbacterium hydrocarbonoxydans</name>
    <dbReference type="NCBI Taxonomy" id="273678"/>
    <lineage>
        <taxon>Bacteria</taxon>
        <taxon>Bacillati</taxon>
        <taxon>Actinomycetota</taxon>
        <taxon>Actinomycetes</taxon>
        <taxon>Micrococcales</taxon>
        <taxon>Microbacteriaceae</taxon>
        <taxon>Microbacterium</taxon>
    </lineage>
</organism>
<dbReference type="Proteomes" id="UP000183750">
    <property type="component" value="Unassembled WGS sequence"/>
</dbReference>